<evidence type="ECO:0000313" key="3">
    <source>
        <dbReference type="Proteomes" id="UP001596119"/>
    </source>
</evidence>
<gene>
    <name evidence="2" type="ORF">ACFQH9_01995</name>
</gene>
<feature type="compositionally biased region" description="Polar residues" evidence="1">
    <location>
        <begin position="135"/>
        <end position="146"/>
    </location>
</feature>
<dbReference type="SUPFAM" id="SSF48452">
    <property type="entry name" value="TPR-like"/>
    <property type="match status" value="1"/>
</dbReference>
<evidence type="ECO:0008006" key="4">
    <source>
        <dbReference type="Google" id="ProtNLM"/>
    </source>
</evidence>
<evidence type="ECO:0000313" key="2">
    <source>
        <dbReference type="EMBL" id="MFC5947048.1"/>
    </source>
</evidence>
<dbReference type="InterPro" id="IPR011990">
    <property type="entry name" value="TPR-like_helical_dom_sf"/>
</dbReference>
<feature type="region of interest" description="Disordered" evidence="1">
    <location>
        <begin position="119"/>
        <end position="146"/>
    </location>
</feature>
<dbReference type="EMBL" id="JBHSQK010000005">
    <property type="protein sequence ID" value="MFC5947048.1"/>
    <property type="molecule type" value="Genomic_DNA"/>
</dbReference>
<proteinExistence type="predicted"/>
<accession>A0ABW1I0A7</accession>
<dbReference type="Proteomes" id="UP001596119">
    <property type="component" value="Unassembled WGS sequence"/>
</dbReference>
<feature type="compositionally biased region" description="Basic and acidic residues" evidence="1">
    <location>
        <begin position="119"/>
        <end position="132"/>
    </location>
</feature>
<evidence type="ECO:0000256" key="1">
    <source>
        <dbReference type="SAM" id="MobiDB-lite"/>
    </source>
</evidence>
<dbReference type="RefSeq" id="WP_379563531.1">
    <property type="nucleotide sequence ID" value="NZ_JBHSQK010000005.1"/>
</dbReference>
<protein>
    <recommendedName>
        <fullName evidence="4">Tetratricopeptide repeat protein</fullName>
    </recommendedName>
</protein>
<organism evidence="2 3">
    <name type="scientific">Pseudonocardia lutea</name>
    <dbReference type="NCBI Taxonomy" id="2172015"/>
    <lineage>
        <taxon>Bacteria</taxon>
        <taxon>Bacillati</taxon>
        <taxon>Actinomycetota</taxon>
        <taxon>Actinomycetes</taxon>
        <taxon>Pseudonocardiales</taxon>
        <taxon>Pseudonocardiaceae</taxon>
        <taxon>Pseudonocardia</taxon>
    </lineage>
</organism>
<reference evidence="3" key="1">
    <citation type="journal article" date="2019" name="Int. J. Syst. Evol. Microbiol.">
        <title>The Global Catalogue of Microorganisms (GCM) 10K type strain sequencing project: providing services to taxonomists for standard genome sequencing and annotation.</title>
        <authorList>
            <consortium name="The Broad Institute Genomics Platform"/>
            <consortium name="The Broad Institute Genome Sequencing Center for Infectious Disease"/>
            <person name="Wu L."/>
            <person name="Ma J."/>
        </authorList>
    </citation>
    <scope>NUCLEOTIDE SEQUENCE [LARGE SCALE GENOMIC DNA]</scope>
    <source>
        <strain evidence="3">CGMCC 4.7397</strain>
    </source>
</reference>
<keyword evidence="3" id="KW-1185">Reference proteome</keyword>
<comment type="caution">
    <text evidence="2">The sequence shown here is derived from an EMBL/GenBank/DDBJ whole genome shotgun (WGS) entry which is preliminary data.</text>
</comment>
<sequence>MASSFTRSDLGRARAEAADLARQSRRTQAGDLLAEVLGPATSAFGLADPDVVSLRFELADLRFDAGNYRAARPLYGALAADLSDPDLVHRCRRQEATCAVMTGDTAGATRLLTDLRDETRRLHGPNDPRVADLETQLSLLPDQTGS</sequence>
<dbReference type="Gene3D" id="1.25.40.10">
    <property type="entry name" value="Tetratricopeptide repeat domain"/>
    <property type="match status" value="1"/>
</dbReference>
<name>A0ABW1I0A7_9PSEU</name>